<feature type="domain" description="Acyl-CoA dehydrogenase/oxidase C-terminal" evidence="7">
    <location>
        <begin position="899"/>
        <end position="1047"/>
    </location>
</feature>
<dbReference type="SFLD" id="SFLDG01129">
    <property type="entry name" value="C1.5:_HAD__Beta-PGM__Phosphata"/>
    <property type="match status" value="1"/>
</dbReference>
<dbReference type="InterPro" id="IPR011945">
    <property type="entry name" value="HAD-SF_ppase_IA/epoxid_hydro_N"/>
</dbReference>
<dbReference type="InterPro" id="IPR046373">
    <property type="entry name" value="Acyl-CoA_Oxase/DH_mid-dom_sf"/>
</dbReference>
<dbReference type="SUPFAM" id="SSF56784">
    <property type="entry name" value="HAD-like"/>
    <property type="match status" value="1"/>
</dbReference>
<dbReference type="Gene3D" id="3.30.200.20">
    <property type="entry name" value="Phosphorylase Kinase, domain 1"/>
    <property type="match status" value="1"/>
</dbReference>
<dbReference type="EMBL" id="JAEAOA010001512">
    <property type="protein sequence ID" value="KAK3595718.1"/>
    <property type="molecule type" value="Genomic_DNA"/>
</dbReference>
<dbReference type="SUPFAM" id="SSF56645">
    <property type="entry name" value="Acyl-CoA dehydrogenase NM domain-like"/>
    <property type="match status" value="1"/>
</dbReference>
<evidence type="ECO:0000313" key="11">
    <source>
        <dbReference type="EMBL" id="KAK3595718.1"/>
    </source>
</evidence>
<comment type="similarity">
    <text evidence="2">Belongs to the acyl-CoA dehydrogenase family.</text>
</comment>
<keyword evidence="6" id="KW-0560">Oxidoreductase</keyword>
<dbReference type="InterPro" id="IPR009100">
    <property type="entry name" value="AcylCoA_DH/oxidase_NM_dom_sf"/>
</dbReference>
<evidence type="ECO:0000256" key="2">
    <source>
        <dbReference type="ARBA" id="ARBA00009347"/>
    </source>
</evidence>
<dbReference type="InterPro" id="IPR006439">
    <property type="entry name" value="HAD-SF_hydro_IA"/>
</dbReference>
<evidence type="ECO:0000256" key="5">
    <source>
        <dbReference type="ARBA" id="ARBA00022990"/>
    </source>
</evidence>
<evidence type="ECO:0000313" key="12">
    <source>
        <dbReference type="Proteomes" id="UP001195483"/>
    </source>
</evidence>
<evidence type="ECO:0000259" key="9">
    <source>
        <dbReference type="Pfam" id="PF02770"/>
    </source>
</evidence>
<comment type="caution">
    <text evidence="11">The sequence shown here is derived from an EMBL/GenBank/DDBJ whole genome shotgun (WGS) entry which is preliminary data.</text>
</comment>
<feature type="domain" description="Aminoglycoside phosphotransferase" evidence="8">
    <location>
        <begin position="288"/>
        <end position="504"/>
    </location>
</feature>
<dbReference type="Pfam" id="PF13419">
    <property type="entry name" value="HAD_2"/>
    <property type="match status" value="1"/>
</dbReference>
<dbReference type="Pfam" id="PF00441">
    <property type="entry name" value="Acyl-CoA_dh_1"/>
    <property type="match status" value="1"/>
</dbReference>
<keyword evidence="5" id="KW-0007">Acetylation</keyword>
<dbReference type="Gene3D" id="1.10.150.240">
    <property type="entry name" value="Putative phosphatase, domain 2"/>
    <property type="match status" value="1"/>
</dbReference>
<feature type="domain" description="Acyl-CoA oxidase/dehydrogenase middle" evidence="9">
    <location>
        <begin position="786"/>
        <end position="887"/>
    </location>
</feature>
<evidence type="ECO:0000256" key="1">
    <source>
        <dbReference type="ARBA" id="ARBA00001974"/>
    </source>
</evidence>
<dbReference type="GO" id="GO:0016627">
    <property type="term" value="F:oxidoreductase activity, acting on the CH-CH group of donors"/>
    <property type="evidence" value="ECO:0007669"/>
    <property type="project" value="InterPro"/>
</dbReference>
<dbReference type="FunFam" id="2.40.110.10:FF:000002">
    <property type="entry name" value="Acyl-CoA dehydrogenase fadE12"/>
    <property type="match status" value="1"/>
</dbReference>
<dbReference type="InterPro" id="IPR009075">
    <property type="entry name" value="AcylCo_DH/oxidase_C"/>
</dbReference>
<keyword evidence="3" id="KW-0285">Flavoprotein</keyword>
<dbReference type="AlphaFoldDB" id="A0AAE0SQG2"/>
<evidence type="ECO:0000256" key="4">
    <source>
        <dbReference type="ARBA" id="ARBA00022827"/>
    </source>
</evidence>
<evidence type="ECO:0000259" key="8">
    <source>
        <dbReference type="Pfam" id="PF01636"/>
    </source>
</evidence>
<sequence length="1058" mass="118419">MLRVSHHVVKRLTNFQSHPQVKTGLSALYCSSVDDKMKLTKAVIFDMGGVVLPSPLILFQDYEKRKNMPAGTIINVIRESGMLGAWSKLECGHLTFGEFAEEFGKECSKKAGRDVDMSGLMPTFDTVHFKPFSQIIDAVKCIKAEGIQTALLTNNWFTRGSESYIPVDTSLFDVVVESCRVGMRKPDPRIYQLCLSQLNITPEEAIFLDDMGGNLKAAKALGIRTIKVSDPDQAVQELEKELGFGCRGYVENTVSVPKRLELPLNKVKSYLNWALKLHAKEDPIVRCFSHGQSNPTYFIQYAGKNMVLRKKPPGKLLPSAHAVEREYRIMKAVGQHGVPVPRMLGFCEDSSLLGTPFYVMEHLPGRIFLDHLLPDKAPQQRRQIYFAMIDALCRIHSVDIRAAQLDDYGKKGDYILRNFQRWAKQYEASKTHEIDSMNKLMDWIPKHIPKNERFTVVHGDFRLDNLIYHPEYPEVIGVLDWELSTLGDPLTDLATLCICYYMPHGFPMFPSFIGENLQELGIPTIPEIIQEYCQKMQIPMIDSWDFYVAFNFFRFAAILQGVYKRAISGQGSSPNAELVGSFAEQVANTAWEIASNSNLKSTNQEQGGLLSVNQDPGKRQYSTLSQKLTASLMSTMSGSHGSAAALLPVTVEALSPRVQNLYQKVKDFIRDHVVPLEKDYVHHIRSEKKWELFTPIEELKDKAKAAGLWNLFLPKESDPEMKYGAGLSNVEYAFMCEEMGKYLIAPEVFNCSAPDTGNMETLVRYGTEKQKAEWLIPLLEGKIRSCFGMTEPNVASSDATNIQASIVRDGDHYIVNGHKWWTSGALGPLCKLCIFMGKTNPSGAPHQQQSMILIPMDAPGIRIVRPLSVFGYEDAPVGHGEVIFENVRVPVSNILLGEGRGFEIAQGRLGPGRIHHCMRLIGHAERALELMIERTTSRVAFGKPLAAQGTIQADVAQSRIEIEQARLLVLKAAHMMDHYGNKVAAREIAMIKVIAPNMASNVIDRAIQAFGGAGLHSDLPLAAMYAWARVLRLADGPDEVHRRSIARMEYKKVVQSKL</sequence>
<accession>A0AAE0SQG2</accession>
<dbReference type="Gene3D" id="2.40.110.10">
    <property type="entry name" value="Butyryl-CoA Dehydrogenase, subunit A, domain 2"/>
    <property type="match status" value="1"/>
</dbReference>
<dbReference type="SUPFAM" id="SSF47203">
    <property type="entry name" value="Acyl-CoA dehydrogenase C-terminal domain-like"/>
    <property type="match status" value="1"/>
</dbReference>
<dbReference type="InterPro" id="IPR041492">
    <property type="entry name" value="HAD_2"/>
</dbReference>
<comment type="cofactor">
    <cofactor evidence="1">
        <name>FAD</name>
        <dbReference type="ChEBI" id="CHEBI:57692"/>
    </cofactor>
</comment>
<dbReference type="Gene3D" id="1.10.540.10">
    <property type="entry name" value="Acyl-CoA dehydrogenase/oxidase, N-terminal domain"/>
    <property type="match status" value="1"/>
</dbReference>
<dbReference type="InterPro" id="IPR006091">
    <property type="entry name" value="Acyl-CoA_Oxase/DH_mid-dom"/>
</dbReference>
<dbReference type="Pfam" id="PF01636">
    <property type="entry name" value="APH"/>
    <property type="match status" value="1"/>
</dbReference>
<proteinExistence type="inferred from homology"/>
<evidence type="ECO:0000256" key="3">
    <source>
        <dbReference type="ARBA" id="ARBA00022630"/>
    </source>
</evidence>
<reference evidence="11" key="3">
    <citation type="submission" date="2023-05" db="EMBL/GenBank/DDBJ databases">
        <authorList>
            <person name="Smith C.H."/>
        </authorList>
    </citation>
    <scope>NUCLEOTIDE SEQUENCE</scope>
    <source>
        <strain evidence="11">CHS0354</strain>
        <tissue evidence="11">Mantle</tissue>
    </source>
</reference>
<organism evidence="11 12">
    <name type="scientific">Potamilus streckersoni</name>
    <dbReference type="NCBI Taxonomy" id="2493646"/>
    <lineage>
        <taxon>Eukaryota</taxon>
        <taxon>Metazoa</taxon>
        <taxon>Spiralia</taxon>
        <taxon>Lophotrochozoa</taxon>
        <taxon>Mollusca</taxon>
        <taxon>Bivalvia</taxon>
        <taxon>Autobranchia</taxon>
        <taxon>Heteroconchia</taxon>
        <taxon>Palaeoheterodonta</taxon>
        <taxon>Unionida</taxon>
        <taxon>Unionoidea</taxon>
        <taxon>Unionidae</taxon>
        <taxon>Ambleminae</taxon>
        <taxon>Lampsilini</taxon>
        <taxon>Potamilus</taxon>
    </lineage>
</organism>
<name>A0AAE0SQG2_9BIVA</name>
<dbReference type="InterPro" id="IPR011009">
    <property type="entry name" value="Kinase-like_dom_sf"/>
</dbReference>
<dbReference type="FunFam" id="1.20.140.10:FF:000018">
    <property type="entry name" value="Acyl-CoA dehydrogenase family member 10"/>
    <property type="match status" value="1"/>
</dbReference>
<dbReference type="PRINTS" id="PR00413">
    <property type="entry name" value="HADHALOGNASE"/>
</dbReference>
<dbReference type="CDD" id="cd05154">
    <property type="entry name" value="ACAD10_11_N-like"/>
    <property type="match status" value="1"/>
</dbReference>
<protein>
    <recommendedName>
        <fullName evidence="13">Acyl-CoA dehydrogenase</fullName>
    </recommendedName>
</protein>
<dbReference type="NCBIfam" id="TIGR02247">
    <property type="entry name" value="HAD-1A3-hyp"/>
    <property type="match status" value="1"/>
</dbReference>
<dbReference type="Pfam" id="PF02771">
    <property type="entry name" value="Acyl-CoA_dh_N"/>
    <property type="match status" value="1"/>
</dbReference>
<keyword evidence="12" id="KW-1185">Reference proteome</keyword>
<dbReference type="InterPro" id="IPR036412">
    <property type="entry name" value="HAD-like_sf"/>
</dbReference>
<dbReference type="InterPro" id="IPR023198">
    <property type="entry name" value="PGP-like_dom2"/>
</dbReference>
<keyword evidence="4" id="KW-0274">FAD</keyword>
<dbReference type="PANTHER" id="PTHR47829:SF3">
    <property type="entry name" value="AMINOGLYCOSIDE PHOSPHOTRANSFERASE DOMAIN-CONTAINING PROTEIN"/>
    <property type="match status" value="1"/>
</dbReference>
<dbReference type="InterPro" id="IPR023214">
    <property type="entry name" value="HAD_sf"/>
</dbReference>
<dbReference type="Gene3D" id="3.90.1200.10">
    <property type="match status" value="1"/>
</dbReference>
<dbReference type="PANTHER" id="PTHR47829">
    <property type="entry name" value="HYDROLASE, PUTATIVE (AFU_ORTHOLOGUE AFUA_1G12880)-RELATED"/>
    <property type="match status" value="1"/>
</dbReference>
<dbReference type="Proteomes" id="UP001195483">
    <property type="component" value="Unassembled WGS sequence"/>
</dbReference>
<dbReference type="Pfam" id="PF02770">
    <property type="entry name" value="Acyl-CoA_dh_M"/>
    <property type="match status" value="1"/>
</dbReference>
<evidence type="ECO:0008006" key="13">
    <source>
        <dbReference type="Google" id="ProtNLM"/>
    </source>
</evidence>
<dbReference type="InterPro" id="IPR041726">
    <property type="entry name" value="ACAD10_11_N"/>
</dbReference>
<dbReference type="Gene3D" id="3.40.50.1000">
    <property type="entry name" value="HAD superfamily/HAD-like"/>
    <property type="match status" value="1"/>
</dbReference>
<evidence type="ECO:0000259" key="10">
    <source>
        <dbReference type="Pfam" id="PF02771"/>
    </source>
</evidence>
<dbReference type="InterPro" id="IPR013786">
    <property type="entry name" value="AcylCoA_DH/ox_N"/>
</dbReference>
<reference evidence="11" key="2">
    <citation type="journal article" date="2021" name="Genome Biol. Evol.">
        <title>Developing a high-quality reference genome for a parasitic bivalve with doubly uniparental inheritance (Bivalvia: Unionida).</title>
        <authorList>
            <person name="Smith C.H."/>
        </authorList>
    </citation>
    <scope>NUCLEOTIDE SEQUENCE</scope>
    <source>
        <strain evidence="11">CHS0354</strain>
        <tissue evidence="11">Mantle</tissue>
    </source>
</reference>
<gene>
    <name evidence="11" type="ORF">CHS0354_025340</name>
</gene>
<dbReference type="SUPFAM" id="SSF56112">
    <property type="entry name" value="Protein kinase-like (PK-like)"/>
    <property type="match status" value="1"/>
</dbReference>
<dbReference type="GO" id="GO:0050660">
    <property type="term" value="F:flavin adenine dinucleotide binding"/>
    <property type="evidence" value="ECO:0007669"/>
    <property type="project" value="InterPro"/>
</dbReference>
<dbReference type="SFLD" id="SFLDS00003">
    <property type="entry name" value="Haloacid_Dehalogenase"/>
    <property type="match status" value="1"/>
</dbReference>
<evidence type="ECO:0000256" key="6">
    <source>
        <dbReference type="ARBA" id="ARBA00023002"/>
    </source>
</evidence>
<dbReference type="InterPro" id="IPR036250">
    <property type="entry name" value="AcylCo_DH-like_C"/>
</dbReference>
<feature type="domain" description="Acyl-CoA dehydrogenase/oxidase N-terminal" evidence="10">
    <location>
        <begin position="659"/>
        <end position="782"/>
    </location>
</feature>
<evidence type="ECO:0000259" key="7">
    <source>
        <dbReference type="Pfam" id="PF00441"/>
    </source>
</evidence>
<dbReference type="InterPro" id="IPR037069">
    <property type="entry name" value="AcylCoA_DH/ox_N_sf"/>
</dbReference>
<reference evidence="11" key="1">
    <citation type="journal article" date="2021" name="Genome Biol. Evol.">
        <title>A High-Quality Reference Genome for a Parasitic Bivalve with Doubly Uniparental Inheritance (Bivalvia: Unionida).</title>
        <authorList>
            <person name="Smith C.H."/>
        </authorList>
    </citation>
    <scope>NUCLEOTIDE SEQUENCE</scope>
    <source>
        <strain evidence="11">CHS0354</strain>
    </source>
</reference>
<dbReference type="NCBIfam" id="TIGR01509">
    <property type="entry name" value="HAD-SF-IA-v3"/>
    <property type="match status" value="1"/>
</dbReference>
<dbReference type="InterPro" id="IPR052898">
    <property type="entry name" value="ACAD10-like"/>
</dbReference>
<dbReference type="CDD" id="cd02603">
    <property type="entry name" value="HAD_sEH-N_like"/>
    <property type="match status" value="1"/>
</dbReference>
<dbReference type="InterPro" id="IPR002575">
    <property type="entry name" value="Aminoglycoside_PTrfase"/>
</dbReference>
<dbReference type="Gene3D" id="1.20.140.10">
    <property type="entry name" value="Butyryl-CoA Dehydrogenase, subunit A, domain 3"/>
    <property type="match status" value="1"/>
</dbReference>